<accession>A0A1I7NN13</accession>
<evidence type="ECO:0000259" key="2">
    <source>
        <dbReference type="Pfam" id="PF02657"/>
    </source>
</evidence>
<gene>
    <name evidence="3" type="ORF">SAMN05216456_2289</name>
</gene>
<feature type="domain" description="Fe-S metabolism associated" evidence="2">
    <location>
        <begin position="32"/>
        <end position="154"/>
    </location>
</feature>
<reference evidence="3 4" key="1">
    <citation type="submission" date="2016-10" db="EMBL/GenBank/DDBJ databases">
        <authorList>
            <person name="de Groot N.N."/>
        </authorList>
    </citation>
    <scope>NUCLEOTIDE SEQUENCE [LARGE SCALE GENOMIC DNA]</scope>
    <source>
        <strain evidence="3 4">IPL20</strain>
    </source>
</reference>
<sequence>MRLLPLRRTGIGCVHAIDRGMTQPQPFQEIAENLSFLDDWEDRYRYIIELGQGLPKLEDSERNDANKVNGCVSQVWLVSEPRGGDTAPALRIRGESDAMIVQGLVAILLALYSDRPAAEIAETDAIAIFDELGLREHLTAQRSNGLVAMVNRIRGEAKALAA</sequence>
<dbReference type="Pfam" id="PF02657">
    <property type="entry name" value="SufE"/>
    <property type="match status" value="1"/>
</dbReference>
<dbReference type="InterPro" id="IPR003808">
    <property type="entry name" value="Fe-S_metab-assoc_dom"/>
</dbReference>
<evidence type="ECO:0000256" key="1">
    <source>
        <dbReference type="ARBA" id="ARBA00010282"/>
    </source>
</evidence>
<dbReference type="PANTHER" id="PTHR43597:SF5">
    <property type="entry name" value="SUFE-LIKE PROTEIN 2, CHLOROPLASTIC"/>
    <property type="match status" value="1"/>
</dbReference>
<evidence type="ECO:0000313" key="4">
    <source>
        <dbReference type="Proteomes" id="UP000199074"/>
    </source>
</evidence>
<organism evidence="3 4">
    <name type="scientific">Devosia crocina</name>
    <dbReference type="NCBI Taxonomy" id="429728"/>
    <lineage>
        <taxon>Bacteria</taxon>
        <taxon>Pseudomonadati</taxon>
        <taxon>Pseudomonadota</taxon>
        <taxon>Alphaproteobacteria</taxon>
        <taxon>Hyphomicrobiales</taxon>
        <taxon>Devosiaceae</taxon>
        <taxon>Devosia</taxon>
    </lineage>
</organism>
<dbReference type="EMBL" id="FPCK01000002">
    <property type="protein sequence ID" value="SFV35960.1"/>
    <property type="molecule type" value="Genomic_DNA"/>
</dbReference>
<proteinExistence type="inferred from homology"/>
<name>A0A1I7NN13_9HYPH</name>
<dbReference type="STRING" id="429728.SAMN05216456_2289"/>
<dbReference type="SUPFAM" id="SSF82649">
    <property type="entry name" value="SufE/NifU"/>
    <property type="match status" value="1"/>
</dbReference>
<dbReference type="Gene3D" id="3.90.1010.10">
    <property type="match status" value="1"/>
</dbReference>
<dbReference type="PANTHER" id="PTHR43597">
    <property type="entry name" value="SULFUR ACCEPTOR PROTEIN CSDE"/>
    <property type="match status" value="1"/>
</dbReference>
<dbReference type="AlphaFoldDB" id="A0A1I7NN13"/>
<keyword evidence="4" id="KW-1185">Reference proteome</keyword>
<dbReference type="Proteomes" id="UP000199074">
    <property type="component" value="Unassembled WGS sequence"/>
</dbReference>
<comment type="similarity">
    <text evidence="1">Belongs to the SufE family.</text>
</comment>
<evidence type="ECO:0000313" key="3">
    <source>
        <dbReference type="EMBL" id="SFV35960.1"/>
    </source>
</evidence>
<protein>
    <submittedName>
        <fullName evidence="3">Cysteine desulfuration protein SufE</fullName>
    </submittedName>
</protein>